<feature type="transmembrane region" description="Helical" evidence="1">
    <location>
        <begin position="49"/>
        <end position="74"/>
    </location>
</feature>
<dbReference type="PANTHER" id="PTHR37810:SF5">
    <property type="entry name" value="IMMUNITY PROTEIN SDPI"/>
    <property type="match status" value="1"/>
</dbReference>
<dbReference type="OrthoDB" id="9808690at2"/>
<keyword evidence="1" id="KW-0472">Membrane</keyword>
<evidence type="ECO:0000259" key="2">
    <source>
        <dbReference type="Pfam" id="PF07853"/>
    </source>
</evidence>
<feature type="domain" description="DUF1648" evidence="2">
    <location>
        <begin position="17"/>
        <end position="63"/>
    </location>
</feature>
<dbReference type="InterPro" id="IPR025962">
    <property type="entry name" value="SdpI/YhfL"/>
</dbReference>
<proteinExistence type="predicted"/>
<feature type="transmembrane region" description="Helical" evidence="1">
    <location>
        <begin position="86"/>
        <end position="109"/>
    </location>
</feature>
<dbReference type="Pfam" id="PF13630">
    <property type="entry name" value="SdpI"/>
    <property type="match status" value="1"/>
</dbReference>
<reference evidence="3 4" key="1">
    <citation type="submission" date="2018-08" db="EMBL/GenBank/DDBJ databases">
        <title>A genome reference for cultivated species of the human gut microbiota.</title>
        <authorList>
            <person name="Zou Y."/>
            <person name="Xue W."/>
            <person name="Luo G."/>
        </authorList>
    </citation>
    <scope>NUCLEOTIDE SEQUENCE [LARGE SCALE GENOMIC DNA]</scope>
    <source>
        <strain evidence="3 4">AF22-21</strain>
    </source>
</reference>
<dbReference type="PANTHER" id="PTHR37810">
    <property type="entry name" value="IMMUNITY PROTEIN SDPI"/>
    <property type="match status" value="1"/>
</dbReference>
<name>A0A412IHJ9_9FIRM</name>
<dbReference type="InterPro" id="IPR026272">
    <property type="entry name" value="SdpI"/>
</dbReference>
<dbReference type="EMBL" id="QRVK01000051">
    <property type="protein sequence ID" value="RGS36641.1"/>
    <property type="molecule type" value="Genomic_DNA"/>
</dbReference>
<dbReference type="InterPro" id="IPR012867">
    <property type="entry name" value="DUF1648"/>
</dbReference>
<protein>
    <submittedName>
        <fullName evidence="3">DUF1648 domain-containing protein</fullName>
    </submittedName>
</protein>
<keyword evidence="1" id="KW-1133">Transmembrane helix</keyword>
<evidence type="ECO:0000256" key="1">
    <source>
        <dbReference type="SAM" id="Phobius"/>
    </source>
</evidence>
<sequence length="224" mass="25275">MRKIKDNLGTFIITLVVLLFPMLAGMILWNQLPNEIATHWGPDGNPDGYSSRAVAVFAMPAFLLVLHLIGSLAIAKKDTNAISDKLFCILLWICPVMSIVITTFIYATALGYKVNMPFVVLMLLGIIYIVLGNYLPKARQNHFFGVRIKWTLESKKNWEHTNRFSAKMMVALGLIYILCAVLAIFIEMKTALVVIVCGTLIGAVFAMILYSYLYYLKHNQDKDY</sequence>
<accession>A0A412IHJ9</accession>
<comment type="caution">
    <text evidence="3">The sequence shown here is derived from an EMBL/GenBank/DDBJ whole genome shotgun (WGS) entry which is preliminary data.</text>
</comment>
<feature type="transmembrane region" description="Helical" evidence="1">
    <location>
        <begin position="164"/>
        <end position="186"/>
    </location>
</feature>
<evidence type="ECO:0000313" key="3">
    <source>
        <dbReference type="EMBL" id="RGS36641.1"/>
    </source>
</evidence>
<dbReference type="PIRSF" id="PIRSF038959">
    <property type="entry name" value="SdpI"/>
    <property type="match status" value="1"/>
</dbReference>
<feature type="transmembrane region" description="Helical" evidence="1">
    <location>
        <begin position="7"/>
        <end position="29"/>
    </location>
</feature>
<dbReference type="Pfam" id="PF07853">
    <property type="entry name" value="DUF1648"/>
    <property type="match status" value="1"/>
</dbReference>
<feature type="transmembrane region" description="Helical" evidence="1">
    <location>
        <begin position="115"/>
        <end position="135"/>
    </location>
</feature>
<dbReference type="Proteomes" id="UP000283295">
    <property type="component" value="Unassembled WGS sequence"/>
</dbReference>
<dbReference type="AlphaFoldDB" id="A0A412IHJ9"/>
<evidence type="ECO:0000313" key="4">
    <source>
        <dbReference type="Proteomes" id="UP000283295"/>
    </source>
</evidence>
<keyword evidence="1" id="KW-0812">Transmembrane</keyword>
<feature type="transmembrane region" description="Helical" evidence="1">
    <location>
        <begin position="192"/>
        <end position="215"/>
    </location>
</feature>
<gene>
    <name evidence="3" type="ORF">DWX94_12875</name>
</gene>
<dbReference type="GO" id="GO:0009636">
    <property type="term" value="P:response to toxic substance"/>
    <property type="evidence" value="ECO:0007669"/>
    <property type="project" value="TreeGrafter"/>
</dbReference>
<organism evidence="3 4">
    <name type="scientific">Coprococcus eutactus</name>
    <dbReference type="NCBI Taxonomy" id="33043"/>
    <lineage>
        <taxon>Bacteria</taxon>
        <taxon>Bacillati</taxon>
        <taxon>Bacillota</taxon>
        <taxon>Clostridia</taxon>
        <taxon>Lachnospirales</taxon>
        <taxon>Lachnospiraceae</taxon>
        <taxon>Coprococcus</taxon>
    </lineage>
</organism>